<dbReference type="Proteomes" id="UP000663722">
    <property type="component" value="Chromosome"/>
</dbReference>
<dbReference type="AlphaFoldDB" id="A0A975BNP3"/>
<sequence>MARILIIEDDELVRSMLKTMLEREGYEVLEAPDGKEGIKVSNNSPADLVITDIIMPEKEGIETIIELKQISPKMKIIAISGGGRIGAETYLNIAKKFGAAFTFTKPIDRKELLNAIQEVLKQP</sequence>
<dbReference type="KEGG" id="dmm:dnm_043870"/>
<keyword evidence="1 2" id="KW-0597">Phosphoprotein</keyword>
<name>A0A975BNP3_9BACT</name>
<protein>
    <submittedName>
        <fullName evidence="4">Two component system response regulator</fullName>
    </submittedName>
</protein>
<evidence type="ECO:0000256" key="1">
    <source>
        <dbReference type="ARBA" id="ARBA00022553"/>
    </source>
</evidence>
<dbReference type="InterPro" id="IPR001789">
    <property type="entry name" value="Sig_transdc_resp-reg_receiver"/>
</dbReference>
<dbReference type="PANTHER" id="PTHR44591:SF23">
    <property type="entry name" value="CHEY SUBFAMILY"/>
    <property type="match status" value="1"/>
</dbReference>
<dbReference type="PROSITE" id="PS50110">
    <property type="entry name" value="RESPONSE_REGULATORY"/>
    <property type="match status" value="1"/>
</dbReference>
<feature type="domain" description="Response regulatory" evidence="3">
    <location>
        <begin position="3"/>
        <end position="120"/>
    </location>
</feature>
<gene>
    <name evidence="4" type="ORF">dnm_043870</name>
</gene>
<evidence type="ECO:0000259" key="3">
    <source>
        <dbReference type="PROSITE" id="PS50110"/>
    </source>
</evidence>
<dbReference type="Pfam" id="PF00072">
    <property type="entry name" value="Response_reg"/>
    <property type="match status" value="1"/>
</dbReference>
<dbReference type="SMART" id="SM00448">
    <property type="entry name" value="REC"/>
    <property type="match status" value="1"/>
</dbReference>
<dbReference type="CDD" id="cd00156">
    <property type="entry name" value="REC"/>
    <property type="match status" value="1"/>
</dbReference>
<dbReference type="InterPro" id="IPR011006">
    <property type="entry name" value="CheY-like_superfamily"/>
</dbReference>
<dbReference type="Gene3D" id="3.40.50.2300">
    <property type="match status" value="1"/>
</dbReference>
<evidence type="ECO:0000313" key="4">
    <source>
        <dbReference type="EMBL" id="QTA88344.1"/>
    </source>
</evidence>
<evidence type="ECO:0000313" key="5">
    <source>
        <dbReference type="Proteomes" id="UP000663722"/>
    </source>
</evidence>
<accession>A0A975BNP3</accession>
<dbReference type="GO" id="GO:0000160">
    <property type="term" value="P:phosphorelay signal transduction system"/>
    <property type="evidence" value="ECO:0007669"/>
    <property type="project" value="InterPro"/>
</dbReference>
<dbReference type="SUPFAM" id="SSF52172">
    <property type="entry name" value="CheY-like"/>
    <property type="match status" value="1"/>
</dbReference>
<dbReference type="PANTHER" id="PTHR44591">
    <property type="entry name" value="STRESS RESPONSE REGULATOR PROTEIN 1"/>
    <property type="match status" value="1"/>
</dbReference>
<proteinExistence type="predicted"/>
<feature type="modified residue" description="4-aspartylphosphate" evidence="2">
    <location>
        <position position="52"/>
    </location>
</feature>
<keyword evidence="5" id="KW-1185">Reference proteome</keyword>
<organism evidence="4 5">
    <name type="scientific">Desulfonema magnum</name>
    <dbReference type="NCBI Taxonomy" id="45655"/>
    <lineage>
        <taxon>Bacteria</taxon>
        <taxon>Pseudomonadati</taxon>
        <taxon>Thermodesulfobacteriota</taxon>
        <taxon>Desulfobacteria</taxon>
        <taxon>Desulfobacterales</taxon>
        <taxon>Desulfococcaceae</taxon>
        <taxon>Desulfonema</taxon>
    </lineage>
</organism>
<dbReference type="InterPro" id="IPR050595">
    <property type="entry name" value="Bact_response_regulator"/>
</dbReference>
<evidence type="ECO:0000256" key="2">
    <source>
        <dbReference type="PROSITE-ProRule" id="PRU00169"/>
    </source>
</evidence>
<dbReference type="EMBL" id="CP061800">
    <property type="protein sequence ID" value="QTA88344.1"/>
    <property type="molecule type" value="Genomic_DNA"/>
</dbReference>
<dbReference type="RefSeq" id="WP_207683146.1">
    <property type="nucleotide sequence ID" value="NZ_CP061800.1"/>
</dbReference>
<reference evidence="4" key="1">
    <citation type="journal article" date="2021" name="Microb. Physiol.">
        <title>Proteogenomic Insights into the Physiology of Marine, Sulfate-Reducing, Filamentous Desulfonema limicola and Desulfonema magnum.</title>
        <authorList>
            <person name="Schnaars V."/>
            <person name="Wohlbrand L."/>
            <person name="Scheve S."/>
            <person name="Hinrichs C."/>
            <person name="Reinhardt R."/>
            <person name="Rabus R."/>
        </authorList>
    </citation>
    <scope>NUCLEOTIDE SEQUENCE</scope>
    <source>
        <strain evidence="4">4be13</strain>
    </source>
</reference>